<sequence>MAMFPIQCPFCGTIETKSENTSYICKNPKCKARLKTGKGGTLVSANPKP</sequence>
<protein>
    <submittedName>
        <fullName evidence="1">Uncharacterized protein</fullName>
    </submittedName>
</protein>
<dbReference type="AlphaFoldDB" id="A0A1H7LFU3"/>
<dbReference type="EMBL" id="FOAT01000009">
    <property type="protein sequence ID" value="SEK97861.1"/>
    <property type="molecule type" value="Genomic_DNA"/>
</dbReference>
<name>A0A1H7LFU3_RUMAL</name>
<organism evidence="1 2">
    <name type="scientific">Ruminococcus albus</name>
    <dbReference type="NCBI Taxonomy" id="1264"/>
    <lineage>
        <taxon>Bacteria</taxon>
        <taxon>Bacillati</taxon>
        <taxon>Bacillota</taxon>
        <taxon>Clostridia</taxon>
        <taxon>Eubacteriales</taxon>
        <taxon>Oscillospiraceae</taxon>
        <taxon>Ruminococcus</taxon>
    </lineage>
</organism>
<evidence type="ECO:0000313" key="1">
    <source>
        <dbReference type="EMBL" id="SEK97861.1"/>
    </source>
</evidence>
<evidence type="ECO:0000313" key="2">
    <source>
        <dbReference type="Proteomes" id="UP000186015"/>
    </source>
</evidence>
<reference evidence="1 2" key="1">
    <citation type="submission" date="2016-10" db="EMBL/GenBank/DDBJ databases">
        <authorList>
            <person name="de Groot N.N."/>
        </authorList>
    </citation>
    <scope>NUCLEOTIDE SEQUENCE [LARGE SCALE GENOMIC DNA]</scope>
    <source>
        <strain evidence="1 2">KH2T6</strain>
    </source>
</reference>
<proteinExistence type="predicted"/>
<dbReference type="Proteomes" id="UP000186015">
    <property type="component" value="Unassembled WGS sequence"/>
</dbReference>
<accession>A0A1H7LFU3</accession>
<gene>
    <name evidence="1" type="ORF">SAMN05216469_10912</name>
</gene>